<dbReference type="PANTHER" id="PTHR12357:SF3">
    <property type="entry name" value="YTH DOMAIN-CONTAINING PROTEIN 1"/>
    <property type="match status" value="1"/>
</dbReference>
<dbReference type="EMBL" id="CAUYUJ010020090">
    <property type="protein sequence ID" value="CAK0895797.1"/>
    <property type="molecule type" value="Genomic_DNA"/>
</dbReference>
<comment type="caution">
    <text evidence="3">The sequence shown here is derived from an EMBL/GenBank/DDBJ whole genome shotgun (WGS) entry which is preliminary data.</text>
</comment>
<gene>
    <name evidence="3" type="ORF">PCOR1329_LOCUS74436</name>
</gene>
<dbReference type="InterPro" id="IPR045168">
    <property type="entry name" value="YTH_prot"/>
</dbReference>
<sequence length="204" mass="22665">MSTGGRQFTEVHTDDAKYFVITSNTKENVVKSLKHSLWATQRKNEQRLDEAFRTASAVVLVFSVNRTDAFQGYACMRSPVGKPRVRSADPFNGFGRLFDVEWLRLHDLPFGEVDNLRNPLNGDRRKPDLLAAGSPARISRHPRGPPRSHGPAALLLLHGGLGTRAAPSRPVTFSRDGQELANDVGRRLCGLIDRHVTDPDSFPK</sequence>
<dbReference type="Gene3D" id="3.10.590.10">
    <property type="entry name" value="ph1033 like domains"/>
    <property type="match status" value="1"/>
</dbReference>
<name>A0ABN9X8K4_9DINO</name>
<organism evidence="3 4">
    <name type="scientific">Prorocentrum cordatum</name>
    <dbReference type="NCBI Taxonomy" id="2364126"/>
    <lineage>
        <taxon>Eukaryota</taxon>
        <taxon>Sar</taxon>
        <taxon>Alveolata</taxon>
        <taxon>Dinophyceae</taxon>
        <taxon>Prorocentrales</taxon>
        <taxon>Prorocentraceae</taxon>
        <taxon>Prorocentrum</taxon>
    </lineage>
</organism>
<evidence type="ECO:0000259" key="2">
    <source>
        <dbReference type="PROSITE" id="PS50882"/>
    </source>
</evidence>
<dbReference type="Proteomes" id="UP001189429">
    <property type="component" value="Unassembled WGS sequence"/>
</dbReference>
<feature type="region of interest" description="Disordered" evidence="1">
    <location>
        <begin position="119"/>
        <end position="153"/>
    </location>
</feature>
<proteinExistence type="predicted"/>
<evidence type="ECO:0000313" key="3">
    <source>
        <dbReference type="EMBL" id="CAK0895797.1"/>
    </source>
</evidence>
<accession>A0ABN9X8K4</accession>
<dbReference type="PANTHER" id="PTHR12357">
    <property type="entry name" value="YTH YT521-B HOMOLOGY DOMAIN-CONTAINING"/>
    <property type="match status" value="1"/>
</dbReference>
<dbReference type="PROSITE" id="PS50882">
    <property type="entry name" value="YTH"/>
    <property type="match status" value="1"/>
</dbReference>
<evidence type="ECO:0000313" key="4">
    <source>
        <dbReference type="Proteomes" id="UP001189429"/>
    </source>
</evidence>
<dbReference type="InterPro" id="IPR007275">
    <property type="entry name" value="YTH_domain"/>
</dbReference>
<feature type="non-terminal residue" evidence="3">
    <location>
        <position position="204"/>
    </location>
</feature>
<feature type="domain" description="YTH" evidence="2">
    <location>
        <begin position="16"/>
        <end position="147"/>
    </location>
</feature>
<reference evidence="3" key="1">
    <citation type="submission" date="2023-10" db="EMBL/GenBank/DDBJ databases">
        <authorList>
            <person name="Chen Y."/>
            <person name="Shah S."/>
            <person name="Dougan E. K."/>
            <person name="Thang M."/>
            <person name="Chan C."/>
        </authorList>
    </citation>
    <scope>NUCLEOTIDE SEQUENCE [LARGE SCALE GENOMIC DNA]</scope>
</reference>
<dbReference type="Pfam" id="PF04146">
    <property type="entry name" value="YTH"/>
    <property type="match status" value="1"/>
</dbReference>
<dbReference type="CDD" id="cd21134">
    <property type="entry name" value="YTH"/>
    <property type="match status" value="1"/>
</dbReference>
<keyword evidence="4" id="KW-1185">Reference proteome</keyword>
<evidence type="ECO:0000256" key="1">
    <source>
        <dbReference type="SAM" id="MobiDB-lite"/>
    </source>
</evidence>
<protein>
    <recommendedName>
        <fullName evidence="2">YTH domain-containing protein</fullName>
    </recommendedName>
</protein>